<dbReference type="GO" id="GO:0005886">
    <property type="term" value="C:plasma membrane"/>
    <property type="evidence" value="ECO:0007669"/>
    <property type="project" value="UniProtKB-SubCell"/>
</dbReference>
<dbReference type="EMBL" id="VENP01000015">
    <property type="protein sequence ID" value="TNU75816.1"/>
    <property type="molecule type" value="Genomic_DNA"/>
</dbReference>
<evidence type="ECO:0000256" key="5">
    <source>
        <dbReference type="ARBA" id="ARBA00023136"/>
    </source>
</evidence>
<evidence type="ECO:0000313" key="8">
    <source>
        <dbReference type="EMBL" id="TNU75816.1"/>
    </source>
</evidence>
<keyword evidence="4 6" id="KW-1133">Transmembrane helix</keyword>
<dbReference type="RefSeq" id="WP_108719412.1">
    <property type="nucleotide sequence ID" value="NZ_VENP01000015.1"/>
</dbReference>
<feature type="transmembrane region" description="Helical" evidence="6">
    <location>
        <begin position="129"/>
        <end position="147"/>
    </location>
</feature>
<keyword evidence="5 6" id="KW-0472">Membrane</keyword>
<keyword evidence="3 6" id="KW-0812">Transmembrane</keyword>
<accession>A0A5C5BD11</accession>
<evidence type="ECO:0000259" key="7">
    <source>
        <dbReference type="Pfam" id="PF00482"/>
    </source>
</evidence>
<comment type="subcellular location">
    <subcellularLocation>
        <location evidence="1">Cell membrane</location>
        <topology evidence="1">Multi-pass membrane protein</topology>
    </subcellularLocation>
</comment>
<feature type="domain" description="Type II secretion system protein GspF" evidence="7">
    <location>
        <begin position="172"/>
        <end position="296"/>
    </location>
</feature>
<evidence type="ECO:0000256" key="3">
    <source>
        <dbReference type="ARBA" id="ARBA00022692"/>
    </source>
</evidence>
<dbReference type="Proteomes" id="UP000313849">
    <property type="component" value="Unassembled WGS sequence"/>
</dbReference>
<dbReference type="Pfam" id="PF00482">
    <property type="entry name" value="T2SSF"/>
    <property type="match status" value="1"/>
</dbReference>
<evidence type="ECO:0000313" key="9">
    <source>
        <dbReference type="Proteomes" id="UP000313849"/>
    </source>
</evidence>
<evidence type="ECO:0000256" key="1">
    <source>
        <dbReference type="ARBA" id="ARBA00004651"/>
    </source>
</evidence>
<dbReference type="PANTHER" id="PTHR35007">
    <property type="entry name" value="INTEGRAL MEMBRANE PROTEIN-RELATED"/>
    <property type="match status" value="1"/>
</dbReference>
<protein>
    <submittedName>
        <fullName evidence="8">Type II secretion system F family protein</fullName>
    </submittedName>
</protein>
<proteinExistence type="predicted"/>
<evidence type="ECO:0000256" key="2">
    <source>
        <dbReference type="ARBA" id="ARBA00022475"/>
    </source>
</evidence>
<keyword evidence="9" id="KW-1185">Reference proteome</keyword>
<keyword evidence="2" id="KW-1003">Cell membrane</keyword>
<dbReference type="OrthoDB" id="5185234at2"/>
<comment type="caution">
    <text evidence="8">The sequence shown here is derived from an EMBL/GenBank/DDBJ whole genome shotgun (WGS) entry which is preliminary data.</text>
</comment>
<feature type="transmembrane region" description="Helical" evidence="6">
    <location>
        <begin position="277"/>
        <end position="301"/>
    </location>
</feature>
<reference evidence="8 9" key="1">
    <citation type="submission" date="2019-06" db="EMBL/GenBank/DDBJ databases">
        <title>Draft genome sequence of Miniimonas arenae KCTC 19750T isolated from sea sand.</title>
        <authorList>
            <person name="Park S.-J."/>
        </authorList>
    </citation>
    <scope>NUCLEOTIDE SEQUENCE [LARGE SCALE GENOMIC DNA]</scope>
    <source>
        <strain evidence="8 9">KCTC 19750</strain>
    </source>
</reference>
<organism evidence="8 9">
    <name type="scientific">Miniimonas arenae</name>
    <dbReference type="NCBI Taxonomy" id="676201"/>
    <lineage>
        <taxon>Bacteria</taxon>
        <taxon>Bacillati</taxon>
        <taxon>Actinomycetota</taxon>
        <taxon>Actinomycetes</taxon>
        <taxon>Micrococcales</taxon>
        <taxon>Beutenbergiaceae</taxon>
        <taxon>Miniimonas</taxon>
    </lineage>
</organism>
<gene>
    <name evidence="8" type="ORF">FH969_05850</name>
</gene>
<sequence length="307" mass="31653">MNAVGALTGLVAASGLLVIASAWRAARPSLVDRVAPYVTARASTSTLLGAPDNRTATGLHRLLVPLVQDASRALEHLGSSASTVRRRLQRLGGTTTLEQFRLEQLGWAAIGLGVGVAVGTLLATTRGVAIGPLAVLVAVAAVGGALARDRALTHAVESRERRIAAELPTVAELLALAVGAGESPAAALDRIARSTDGDLSREIARTLADVRAGATVTAAFDALARRVDLPALTRFADGVAVAVERGSPLGEVLRAQAADARESAKRELMESGGRREIGMLVPVVFVLLPLTVLFALFPGIAMLQLGP</sequence>
<evidence type="ECO:0000256" key="4">
    <source>
        <dbReference type="ARBA" id="ARBA00022989"/>
    </source>
</evidence>
<name>A0A5C5BD11_9MICO</name>
<feature type="transmembrane region" description="Helical" evidence="6">
    <location>
        <begin position="105"/>
        <end position="123"/>
    </location>
</feature>
<feature type="transmembrane region" description="Helical" evidence="6">
    <location>
        <begin position="6"/>
        <end position="23"/>
    </location>
</feature>
<dbReference type="InterPro" id="IPR018076">
    <property type="entry name" value="T2SS_GspF_dom"/>
</dbReference>
<dbReference type="AlphaFoldDB" id="A0A5C5BD11"/>
<dbReference type="PANTHER" id="PTHR35007:SF2">
    <property type="entry name" value="PILUS ASSEMBLE PROTEIN"/>
    <property type="match status" value="1"/>
</dbReference>
<evidence type="ECO:0000256" key="6">
    <source>
        <dbReference type="SAM" id="Phobius"/>
    </source>
</evidence>